<evidence type="ECO:0000313" key="3">
    <source>
        <dbReference type="Proteomes" id="UP001327957"/>
    </source>
</evidence>
<evidence type="ECO:0000313" key="2">
    <source>
        <dbReference type="EMBL" id="KAK6224275.1"/>
    </source>
</evidence>
<reference evidence="2 3" key="1">
    <citation type="submission" date="2023-04" db="EMBL/GenBank/DDBJ databases">
        <title>Colletotrichum tabacum stain YC1 causing leaf anthracnose on Nicotiana tabacum(L.) cv.</title>
        <authorList>
            <person name="Ji Z."/>
            <person name="Wang M."/>
            <person name="Zhang J."/>
            <person name="Wang N."/>
            <person name="Zhou Z."/>
        </authorList>
    </citation>
    <scope>NUCLEOTIDE SEQUENCE [LARGE SCALE GENOMIC DNA]</scope>
    <source>
        <strain evidence="2 3">YC1</strain>
    </source>
</reference>
<comment type="caution">
    <text evidence="2">The sequence shown here is derived from an EMBL/GenBank/DDBJ whole genome shotgun (WGS) entry which is preliminary data.</text>
</comment>
<dbReference type="Proteomes" id="UP001327957">
    <property type="component" value="Unassembled WGS sequence"/>
</dbReference>
<sequence>MAELYARLGEASKEELVQVLAAVCGHAPTRSFVKTVLDYLDKKKIQEAEAAANRRSRRSCTRASSEVSQVGPGQTTNKTIKRAIKLCEVCHEAFEEKKNPNKSCSFHPGSWLIECERDGFIWFEPVEDAAEEFKADPKALRILSCCNAEDGMSKGCAATKHVPMVVVDGPRHAVEVEVETGSDN</sequence>
<organism evidence="2 3">
    <name type="scientific">Colletotrichum tabaci</name>
    <dbReference type="NCBI Taxonomy" id="1209068"/>
    <lineage>
        <taxon>Eukaryota</taxon>
        <taxon>Fungi</taxon>
        <taxon>Dikarya</taxon>
        <taxon>Ascomycota</taxon>
        <taxon>Pezizomycotina</taxon>
        <taxon>Sordariomycetes</taxon>
        <taxon>Hypocreomycetidae</taxon>
        <taxon>Glomerellales</taxon>
        <taxon>Glomerellaceae</taxon>
        <taxon>Colletotrichum</taxon>
        <taxon>Colletotrichum destructivum species complex</taxon>
    </lineage>
</organism>
<dbReference type="EMBL" id="JASAOK010000012">
    <property type="protein sequence ID" value="KAK6224275.1"/>
    <property type="molecule type" value="Genomic_DNA"/>
</dbReference>
<gene>
    <name evidence="2" type="ORF">QIS74_02602</name>
</gene>
<evidence type="ECO:0000256" key="1">
    <source>
        <dbReference type="SAM" id="MobiDB-lite"/>
    </source>
</evidence>
<dbReference type="PANTHER" id="PTHR38167">
    <property type="entry name" value="C2H2-TYPE DOMAIN-CONTAINING PROTEIN"/>
    <property type="match status" value="1"/>
</dbReference>
<feature type="region of interest" description="Disordered" evidence="1">
    <location>
        <begin position="53"/>
        <end position="74"/>
    </location>
</feature>
<protein>
    <submittedName>
        <fullName evidence="2">Uncharacterized protein</fullName>
    </submittedName>
</protein>
<keyword evidence="3" id="KW-1185">Reference proteome</keyword>
<dbReference type="PANTHER" id="PTHR38167:SF1">
    <property type="entry name" value="C2H2-TYPE DOMAIN-CONTAINING PROTEIN"/>
    <property type="match status" value="1"/>
</dbReference>
<name>A0AAV9TPM4_9PEZI</name>
<dbReference type="AlphaFoldDB" id="A0AAV9TPM4"/>
<accession>A0AAV9TPM4</accession>
<proteinExistence type="predicted"/>